<feature type="compositionally biased region" description="Basic and acidic residues" evidence="6">
    <location>
        <begin position="288"/>
        <end position="300"/>
    </location>
</feature>
<organism evidence="9 12">
    <name type="scientific">Venturia inaequalis</name>
    <name type="common">Apple scab fungus</name>
    <dbReference type="NCBI Taxonomy" id="5025"/>
    <lineage>
        <taxon>Eukaryota</taxon>
        <taxon>Fungi</taxon>
        <taxon>Dikarya</taxon>
        <taxon>Ascomycota</taxon>
        <taxon>Pezizomycotina</taxon>
        <taxon>Dothideomycetes</taxon>
        <taxon>Pleosporomycetidae</taxon>
        <taxon>Venturiales</taxon>
        <taxon>Venturiaceae</taxon>
        <taxon>Venturia</taxon>
    </lineage>
</organism>
<dbReference type="InterPro" id="IPR056027">
    <property type="entry name" value="DUF7608"/>
</dbReference>
<dbReference type="InterPro" id="IPR003959">
    <property type="entry name" value="ATPase_AAA_core"/>
</dbReference>
<feature type="transmembrane region" description="Helical" evidence="7">
    <location>
        <begin position="12"/>
        <end position="31"/>
    </location>
</feature>
<evidence type="ECO:0000256" key="6">
    <source>
        <dbReference type="SAM" id="MobiDB-lite"/>
    </source>
</evidence>
<feature type="compositionally biased region" description="Basic and acidic residues" evidence="6">
    <location>
        <begin position="1332"/>
        <end position="1344"/>
    </location>
</feature>
<evidence type="ECO:0000256" key="4">
    <source>
        <dbReference type="ARBA" id="ARBA00022840"/>
    </source>
</evidence>
<dbReference type="GO" id="GO:0016887">
    <property type="term" value="F:ATP hydrolysis activity"/>
    <property type="evidence" value="ECO:0007669"/>
    <property type="project" value="InterPro"/>
</dbReference>
<dbReference type="InterPro" id="IPR051701">
    <property type="entry name" value="Mito_OM_Translocase_MSP1"/>
</dbReference>
<feature type="region of interest" description="Disordered" evidence="6">
    <location>
        <begin position="1317"/>
        <end position="1344"/>
    </location>
</feature>
<dbReference type="Gene3D" id="1.10.8.60">
    <property type="match status" value="1"/>
</dbReference>
<evidence type="ECO:0000313" key="11">
    <source>
        <dbReference type="Proteomes" id="UP000447873"/>
    </source>
</evidence>
<feature type="region of interest" description="Disordered" evidence="6">
    <location>
        <begin position="288"/>
        <end position="339"/>
    </location>
</feature>
<keyword evidence="2" id="KW-0547">Nucleotide-binding</keyword>
<dbReference type="Proteomes" id="UP000490939">
    <property type="component" value="Unassembled WGS sequence"/>
</dbReference>
<dbReference type="EMBL" id="WNWS01000373">
    <property type="protein sequence ID" value="KAE9969260.1"/>
    <property type="molecule type" value="Genomic_DNA"/>
</dbReference>
<protein>
    <recommendedName>
        <fullName evidence="8">AAA+ ATPase domain-containing protein</fullName>
    </recommendedName>
</protein>
<dbReference type="InterPro" id="IPR003960">
    <property type="entry name" value="ATPase_AAA_CS"/>
</dbReference>
<dbReference type="Pfam" id="PF24581">
    <property type="entry name" value="DUF7608"/>
    <property type="match status" value="1"/>
</dbReference>
<dbReference type="SMART" id="SM00382">
    <property type="entry name" value="AAA"/>
    <property type="match status" value="1"/>
</dbReference>
<feature type="transmembrane region" description="Helical" evidence="7">
    <location>
        <begin position="136"/>
        <end position="156"/>
    </location>
</feature>
<dbReference type="Gene3D" id="3.40.50.300">
    <property type="entry name" value="P-loop containing nucleotide triphosphate hydrolases"/>
    <property type="match status" value="1"/>
</dbReference>
<evidence type="ECO:0000256" key="1">
    <source>
        <dbReference type="ARBA" id="ARBA00004572"/>
    </source>
</evidence>
<reference evidence="9 12" key="1">
    <citation type="submission" date="2019-07" db="EMBL/GenBank/DDBJ databases">
        <title>Venturia inaequalis Genome Resource.</title>
        <authorList>
            <person name="Lichtner F.J."/>
        </authorList>
    </citation>
    <scope>NUCLEOTIDE SEQUENCE [LARGE SCALE GENOMIC DNA]</scope>
    <source>
        <strain evidence="10 11">120213</strain>
        <strain evidence="9 12">DMI_063113</strain>
    </source>
</reference>
<dbReference type="PANTHER" id="PTHR45644">
    <property type="entry name" value="AAA ATPASE, PUTATIVE (AFU_ORTHOLOGUE AFUA_2G12920)-RELATED-RELATED"/>
    <property type="match status" value="1"/>
</dbReference>
<keyword evidence="7" id="KW-0812">Transmembrane</keyword>
<dbReference type="Proteomes" id="UP000447873">
    <property type="component" value="Unassembled WGS sequence"/>
</dbReference>
<dbReference type="SUPFAM" id="SSF52540">
    <property type="entry name" value="P-loop containing nucleoside triphosphate hydrolases"/>
    <property type="match status" value="1"/>
</dbReference>
<keyword evidence="4" id="KW-0067">ATP-binding</keyword>
<dbReference type="InterPro" id="IPR041569">
    <property type="entry name" value="AAA_lid_3"/>
</dbReference>
<dbReference type="GO" id="GO:0005741">
    <property type="term" value="C:mitochondrial outer membrane"/>
    <property type="evidence" value="ECO:0007669"/>
    <property type="project" value="UniProtKB-SubCell"/>
</dbReference>
<feature type="transmembrane region" description="Helical" evidence="7">
    <location>
        <begin position="248"/>
        <end position="269"/>
    </location>
</feature>
<evidence type="ECO:0000313" key="10">
    <source>
        <dbReference type="EMBL" id="KAE9969260.1"/>
    </source>
</evidence>
<gene>
    <name evidence="9" type="ORF">EG327_000162</name>
    <name evidence="10" type="ORF">EG328_006980</name>
</gene>
<keyword evidence="5" id="KW-0496">Mitochondrion</keyword>
<evidence type="ECO:0000259" key="8">
    <source>
        <dbReference type="SMART" id="SM00382"/>
    </source>
</evidence>
<dbReference type="Pfam" id="PF00004">
    <property type="entry name" value="AAA"/>
    <property type="match status" value="1"/>
</dbReference>
<feature type="compositionally biased region" description="Basic and acidic residues" evidence="6">
    <location>
        <begin position="477"/>
        <end position="489"/>
    </location>
</feature>
<comment type="subcellular location">
    <subcellularLocation>
        <location evidence="1">Mitochondrion outer membrane</location>
        <topology evidence="1">Single-pass membrane protein</topology>
    </subcellularLocation>
</comment>
<dbReference type="EMBL" id="WNWR01001001">
    <property type="protein sequence ID" value="KAE9966326.1"/>
    <property type="molecule type" value="Genomic_DNA"/>
</dbReference>
<feature type="compositionally biased region" description="Basic and acidic residues" evidence="6">
    <location>
        <begin position="413"/>
        <end position="435"/>
    </location>
</feature>
<dbReference type="InterPro" id="IPR049326">
    <property type="entry name" value="Rhodopsin_dom_fungi"/>
</dbReference>
<evidence type="ECO:0000313" key="12">
    <source>
        <dbReference type="Proteomes" id="UP000490939"/>
    </source>
</evidence>
<sequence length="1344" mass="150460">MGDGPSQPRASTFQLLFVTWFLFGIAFIFFVTRITVRLKTSNRLFVDDVLALFAILLLCANGVIVTVMLPTMYIAISMEKMAKRGEPTIDVFGSLTFFLKMQFAQTLIYWTCLWSVKASFLAFFKRLVNSLKGHALAWWIIVAITVLGYTVSVISYPVSCASFEPLGCTSQKNASLALVSLRLSTGADILTDVLIIALPMSLAMRVRLPWRSRLALIGVFALGMFVVLFSVVRIIVTNTHNTLPELSWLALWSVIEASVACIVCNLAPFKVIFKERMRTYQSDPCNHENRQYVREPKGTDSLELSSSSRPAHLSPPSRPVLHSPMHPQRRTGDNFNGRGSFQQVQRNIRRGLQTFVFSDRTRGDKDSKVWYGAMVVTREVDRKEIPADQATLPGERSEEMMRTTRANRGNESSTERKENENAKEKTAQGKDRELSEPPSSNSNGSDPKIGGAEELPPLPKGGRITPSRLRSLRAQRARKETPKTARKELELPEWFAQKCVRPWDPNAPTNPIPKDARKDWPLDFENPPAWYKERTFFNAEGNLRRISEPAKEPACLVFDHYMEIAAIAAASFATVSGTGRNTFWGLKANLALYSALDGGNAWLNSIVDQVAKDQKANVLRLNAQDIAEIGGAFVSPNAKDFLSLRTLGFDAYRPPSRDENEMEEDEDEEDNDELELHMQLAKFSPFSKEENKKVMQSLKELNGKHDSATKSPTTPIKRQAREDDLDTPTYTAVDARRITAFWDTVIDGARAQTKAQQDLQSLEQNLMVCIEDFMEISNTPIGEEMLNSLVENIERRRGQNGEKIMIIGTSSSSEFAGGEDAQRDLDDESEGSFYRTIIITHDPVAKPPPSPWSSWEDFWKYEKCQRIASINLRNLQWVLKQIQPENHHQHMSTDMDPSYFSKEPGSAESYEQHTLFDEVLKQEDVQRIALTVIGFRESGLWNAYRHDVEGELSLSALIKVAITAIQAADQKRFSSDVVTKSQPPLILNITTRKYFPTSPKPWDKEESKTTRLEALRASCDEREKRLLGGVVLPESIRTTFKDIHVAPETVDTVRTLTSLSLSRPDAFSYGVLATDSISGLLLYGPPGTGKTLLARAVAKESGSTVLTVTGADLQQKYVGESEKSIKAMFTLARKLAPCVVFIDEADNILAARKGNNWKVDAVSQLLLEWDGMGGPGVFLMVATNRPFALDDAVLRRLPRRVLVDLPVKEDREAILKIHLRNEVIDESISLSALAEQTPFYSGSDLKNVVVSAAIACIKEEFEAKQVAEKNGDAEFKYAEKRTLSERHFKVALGEVSASVNADMSILKEVKKFDEQFGAGKGRKKKSSFGFLEQEKKEGDARVRG</sequence>
<dbReference type="PANTHER" id="PTHR45644:SF56">
    <property type="entry name" value="AAA ATPASE, PUTATIVE (AFU_ORTHOLOGUE AFUA_2G12920)-RELATED"/>
    <property type="match status" value="1"/>
</dbReference>
<dbReference type="Pfam" id="PF17862">
    <property type="entry name" value="AAA_lid_3"/>
    <property type="match status" value="1"/>
</dbReference>
<accession>A0A8H3YR00</accession>
<evidence type="ECO:0000256" key="2">
    <source>
        <dbReference type="ARBA" id="ARBA00022741"/>
    </source>
</evidence>
<feature type="domain" description="AAA+ ATPase" evidence="8">
    <location>
        <begin position="1076"/>
        <end position="1207"/>
    </location>
</feature>
<evidence type="ECO:0000256" key="7">
    <source>
        <dbReference type="SAM" id="Phobius"/>
    </source>
</evidence>
<comment type="caution">
    <text evidence="9">The sequence shown here is derived from an EMBL/GenBank/DDBJ whole genome shotgun (WGS) entry which is preliminary data.</text>
</comment>
<name>A0A8H3YR00_VENIN</name>
<dbReference type="Pfam" id="PF20684">
    <property type="entry name" value="Fung_rhodopsin"/>
    <property type="match status" value="1"/>
</dbReference>
<feature type="compositionally biased region" description="Acidic residues" evidence="6">
    <location>
        <begin position="660"/>
        <end position="672"/>
    </location>
</feature>
<feature type="region of interest" description="Disordered" evidence="6">
    <location>
        <begin position="652"/>
        <end position="672"/>
    </location>
</feature>
<keyword evidence="7" id="KW-1133">Transmembrane helix</keyword>
<feature type="transmembrane region" description="Helical" evidence="7">
    <location>
        <begin position="52"/>
        <end position="76"/>
    </location>
</feature>
<feature type="transmembrane region" description="Helical" evidence="7">
    <location>
        <begin position="107"/>
        <end position="124"/>
    </location>
</feature>
<keyword evidence="7" id="KW-0472">Membrane</keyword>
<dbReference type="InterPro" id="IPR003593">
    <property type="entry name" value="AAA+_ATPase"/>
</dbReference>
<dbReference type="GO" id="GO:0005524">
    <property type="term" value="F:ATP binding"/>
    <property type="evidence" value="ECO:0007669"/>
    <property type="project" value="UniProtKB-KW"/>
</dbReference>
<keyword evidence="3" id="KW-1000">Mitochondrion outer membrane</keyword>
<feature type="region of interest" description="Disordered" evidence="6">
    <location>
        <begin position="702"/>
        <end position="723"/>
    </location>
</feature>
<dbReference type="InterPro" id="IPR027417">
    <property type="entry name" value="P-loop_NTPase"/>
</dbReference>
<proteinExistence type="predicted"/>
<feature type="region of interest" description="Disordered" evidence="6">
    <location>
        <begin position="385"/>
        <end position="489"/>
    </location>
</feature>
<keyword evidence="12" id="KW-1185">Reference proteome</keyword>
<evidence type="ECO:0000256" key="5">
    <source>
        <dbReference type="ARBA" id="ARBA00023128"/>
    </source>
</evidence>
<evidence type="ECO:0000256" key="3">
    <source>
        <dbReference type="ARBA" id="ARBA00022787"/>
    </source>
</evidence>
<evidence type="ECO:0000313" key="9">
    <source>
        <dbReference type="EMBL" id="KAE9966326.1"/>
    </source>
</evidence>
<dbReference type="PROSITE" id="PS00674">
    <property type="entry name" value="AAA"/>
    <property type="match status" value="1"/>
</dbReference>
<feature type="transmembrane region" description="Helical" evidence="7">
    <location>
        <begin position="214"/>
        <end position="236"/>
    </location>
</feature>